<dbReference type="InterPro" id="IPR000847">
    <property type="entry name" value="LysR_HTH_N"/>
</dbReference>
<dbReference type="RefSeq" id="WP_255846058.1">
    <property type="nucleotide sequence ID" value="NZ_CP094358.1"/>
</dbReference>
<dbReference type="GO" id="GO:0003677">
    <property type="term" value="F:DNA binding"/>
    <property type="evidence" value="ECO:0007669"/>
    <property type="project" value="UniProtKB-KW"/>
</dbReference>
<dbReference type="KEGG" id="fbm:MQE35_09110"/>
<evidence type="ECO:0000256" key="4">
    <source>
        <dbReference type="ARBA" id="ARBA00023163"/>
    </source>
</evidence>
<evidence type="ECO:0000313" key="7">
    <source>
        <dbReference type="Proteomes" id="UP000831290"/>
    </source>
</evidence>
<dbReference type="InterPro" id="IPR036388">
    <property type="entry name" value="WH-like_DNA-bd_sf"/>
</dbReference>
<comment type="similarity">
    <text evidence="1">Belongs to the LysR transcriptional regulatory family.</text>
</comment>
<feature type="domain" description="HTH lysR-type" evidence="5">
    <location>
        <begin position="1"/>
        <end position="58"/>
    </location>
</feature>
<proteinExistence type="inferred from homology"/>
<dbReference type="EMBL" id="CP094358">
    <property type="protein sequence ID" value="UOB19442.1"/>
    <property type="molecule type" value="Genomic_DNA"/>
</dbReference>
<sequence>MNIQQIEYILAVKELKNFGKAADKCFITQSTLSTMIGKFEEEIGIKVFDRKTKPVSITKEGEAIIHQLKVISKELTVLDELVQSLKGELSGELKIGIIPTVAPFILPEFLNDFARKFPKITFTISEKTTNNITDALLKRELDIGIMATPAGVPDLYELPLYNEPFVLYDCSKREMKEYVNVDSIDFNKFWLLEEGHCLHTQVKKICDYDTSRNNENINFNFKAGSVDSLIRFVKINKGLTMLPYLASLDLTPAEYKKITHFQSPVPVRTIGLVVHKHFVKKQILSLLQLEIQDKILPLLNANQEEVVVSPL</sequence>
<keyword evidence="3" id="KW-0238">DNA-binding</keyword>
<protein>
    <submittedName>
        <fullName evidence="6">LysR substrate-binding domain-containing protein</fullName>
    </submittedName>
</protein>
<dbReference type="InterPro" id="IPR036390">
    <property type="entry name" value="WH_DNA-bd_sf"/>
</dbReference>
<dbReference type="Pfam" id="PF03466">
    <property type="entry name" value="LysR_substrate"/>
    <property type="match status" value="1"/>
</dbReference>
<dbReference type="Pfam" id="PF00126">
    <property type="entry name" value="HTH_1"/>
    <property type="match status" value="1"/>
</dbReference>
<evidence type="ECO:0000256" key="3">
    <source>
        <dbReference type="ARBA" id="ARBA00023125"/>
    </source>
</evidence>
<dbReference type="InterPro" id="IPR005119">
    <property type="entry name" value="LysR_subst-bd"/>
</dbReference>
<evidence type="ECO:0000256" key="2">
    <source>
        <dbReference type="ARBA" id="ARBA00023015"/>
    </source>
</evidence>
<dbReference type="CDD" id="cd08411">
    <property type="entry name" value="PBP2_OxyR"/>
    <property type="match status" value="1"/>
</dbReference>
<dbReference type="Gene3D" id="3.40.190.10">
    <property type="entry name" value="Periplasmic binding protein-like II"/>
    <property type="match status" value="2"/>
</dbReference>
<dbReference type="Proteomes" id="UP000831290">
    <property type="component" value="Chromosome"/>
</dbReference>
<dbReference type="SUPFAM" id="SSF46785">
    <property type="entry name" value="Winged helix' DNA-binding domain"/>
    <property type="match status" value="1"/>
</dbReference>
<keyword evidence="4" id="KW-0804">Transcription</keyword>
<reference evidence="6" key="1">
    <citation type="submission" date="2022-03" db="EMBL/GenBank/DDBJ databases">
        <title>Description of Abyssus ytuae gen. nov., sp. nov., a novel member of the family Flavobacteriaceae isolated from the sediment of Mariana Trench.</title>
        <authorList>
            <person name="Zhang J."/>
            <person name="Xu X."/>
        </authorList>
    </citation>
    <scope>NUCLEOTIDE SEQUENCE</scope>
    <source>
        <strain evidence="6">MT3330</strain>
    </source>
</reference>
<keyword evidence="7" id="KW-1185">Reference proteome</keyword>
<keyword evidence="2" id="KW-0805">Transcription regulation</keyword>
<dbReference type="InterPro" id="IPR050950">
    <property type="entry name" value="HTH-type_LysR_regulators"/>
</dbReference>
<gene>
    <name evidence="6" type="ORF">MQE35_09110</name>
</gene>
<dbReference type="GO" id="GO:0003700">
    <property type="term" value="F:DNA-binding transcription factor activity"/>
    <property type="evidence" value="ECO:0007669"/>
    <property type="project" value="InterPro"/>
</dbReference>
<dbReference type="PANTHER" id="PTHR30419">
    <property type="entry name" value="HTH-TYPE TRANSCRIPTIONAL REGULATOR YBHD"/>
    <property type="match status" value="1"/>
</dbReference>
<dbReference type="GO" id="GO:0005829">
    <property type="term" value="C:cytosol"/>
    <property type="evidence" value="ECO:0007669"/>
    <property type="project" value="TreeGrafter"/>
</dbReference>
<dbReference type="PANTHER" id="PTHR30419:SF29">
    <property type="entry name" value="LYSR-FAMILY TRANSCRIPTIONAL REGULATOR"/>
    <property type="match status" value="1"/>
</dbReference>
<evidence type="ECO:0000256" key="1">
    <source>
        <dbReference type="ARBA" id="ARBA00009437"/>
    </source>
</evidence>
<dbReference type="SUPFAM" id="SSF53850">
    <property type="entry name" value="Periplasmic binding protein-like II"/>
    <property type="match status" value="1"/>
</dbReference>
<organism evidence="6 7">
    <name type="scientific">Abyssalbus ytuae</name>
    <dbReference type="NCBI Taxonomy" id="2926907"/>
    <lineage>
        <taxon>Bacteria</taxon>
        <taxon>Pseudomonadati</taxon>
        <taxon>Bacteroidota</taxon>
        <taxon>Flavobacteriia</taxon>
        <taxon>Flavobacteriales</taxon>
        <taxon>Flavobacteriaceae</taxon>
        <taxon>Abyssalbus</taxon>
    </lineage>
</organism>
<dbReference type="AlphaFoldDB" id="A0A9E6ZP31"/>
<name>A0A9E6ZP31_9FLAO</name>
<accession>A0A9E6ZP31</accession>
<evidence type="ECO:0000259" key="5">
    <source>
        <dbReference type="PROSITE" id="PS50931"/>
    </source>
</evidence>
<dbReference type="PROSITE" id="PS50931">
    <property type="entry name" value="HTH_LYSR"/>
    <property type="match status" value="1"/>
</dbReference>
<evidence type="ECO:0000313" key="6">
    <source>
        <dbReference type="EMBL" id="UOB19442.1"/>
    </source>
</evidence>
<dbReference type="Gene3D" id="1.10.10.10">
    <property type="entry name" value="Winged helix-like DNA-binding domain superfamily/Winged helix DNA-binding domain"/>
    <property type="match status" value="1"/>
</dbReference>